<evidence type="ECO:0000313" key="8">
    <source>
        <dbReference type="Proteomes" id="UP000015001"/>
    </source>
</evidence>
<dbReference type="GO" id="GO:0012505">
    <property type="term" value="C:endomembrane system"/>
    <property type="evidence" value="ECO:0007669"/>
    <property type="project" value="UniProtKB-SubCell"/>
</dbReference>
<feature type="transmembrane region" description="Helical" evidence="5">
    <location>
        <begin position="103"/>
        <end position="122"/>
    </location>
</feature>
<keyword evidence="8" id="KW-1185">Reference proteome</keyword>
<dbReference type="PANTHER" id="PTHR39535:SF2">
    <property type="entry name" value="HTTM DOMAIN-CONTAINING PROTEIN"/>
    <property type="match status" value="1"/>
</dbReference>
<dbReference type="AlphaFoldDB" id="S4MM47"/>
<dbReference type="HOGENOM" id="CLU_045120_1_0_11"/>
<feature type="transmembrane region" description="Helical" evidence="5">
    <location>
        <begin position="180"/>
        <end position="203"/>
    </location>
</feature>
<evidence type="ECO:0000256" key="1">
    <source>
        <dbReference type="ARBA" id="ARBA00004127"/>
    </source>
</evidence>
<feature type="domain" description="HTTM-like" evidence="6">
    <location>
        <begin position="1"/>
        <end position="347"/>
    </location>
</feature>
<evidence type="ECO:0000259" key="6">
    <source>
        <dbReference type="SMART" id="SM00752"/>
    </source>
</evidence>
<organism evidence="7 8">
    <name type="scientific">Streptomyces afghaniensis 772</name>
    <dbReference type="NCBI Taxonomy" id="1283301"/>
    <lineage>
        <taxon>Bacteria</taxon>
        <taxon>Bacillati</taxon>
        <taxon>Actinomycetota</taxon>
        <taxon>Actinomycetes</taxon>
        <taxon>Kitasatosporales</taxon>
        <taxon>Streptomycetaceae</taxon>
        <taxon>Streptomyces</taxon>
    </lineage>
</organism>
<dbReference type="PATRIC" id="fig|1283301.3.peg.8337"/>
<dbReference type="OrthoDB" id="128729at2"/>
<sequence>MGFSLVFGAYLIREWTHRRVLYGDRSPLSIELAQQFLSQRHGFTMFTWSTSRWWFESLYMAAIVVSVLLFLGWHTRTMSVLFMLMVLSVENRNMFVADGGDGVLHLMAIYLVLTRCGEVWSLDARRRRRMPGGSADTRLPRSVPGRSGPVLWVLSGGLLACAQLSGLSGGMLAWGAPTGWLSLHGWAAVLWTFWACAGLTYGFERLNRNRDLQAVLDGVGVMVHNCAMAVIAVEVCLIYSVAGWYKIQGPLWEDGTAVYYPLHLAYYSPWPALSHALTADSHVVFLITYGTVLLQVAFPFLVFNSRCKKALLAALMVEHTCMGVLLGLPFFSLAMIAADAVFLPTRSLLRAAEALSRLRKRLIRQKTQR</sequence>
<feature type="transmembrane region" description="Helical" evidence="5">
    <location>
        <begin position="150"/>
        <end position="174"/>
    </location>
</feature>
<keyword evidence="2 5" id="KW-0812">Transmembrane</keyword>
<feature type="transmembrane region" description="Helical" evidence="5">
    <location>
        <begin position="283"/>
        <end position="303"/>
    </location>
</feature>
<keyword evidence="3 5" id="KW-1133">Transmembrane helix</keyword>
<evidence type="ECO:0000256" key="2">
    <source>
        <dbReference type="ARBA" id="ARBA00022692"/>
    </source>
</evidence>
<dbReference type="PANTHER" id="PTHR39535">
    <property type="entry name" value="SPORULATION-DELAYING PROTEIN SDPB"/>
    <property type="match status" value="1"/>
</dbReference>
<dbReference type="RefSeq" id="WP_020277222.1">
    <property type="nucleotide sequence ID" value="NZ_KE354472.1"/>
</dbReference>
<name>S4MM47_9ACTN</name>
<keyword evidence="4 5" id="KW-0472">Membrane</keyword>
<comment type="caution">
    <text evidence="7">The sequence shown here is derived from an EMBL/GenBank/DDBJ whole genome shotgun (WGS) entry which is preliminary data.</text>
</comment>
<feature type="transmembrane region" description="Helical" evidence="5">
    <location>
        <begin position="310"/>
        <end position="338"/>
    </location>
</feature>
<proteinExistence type="predicted"/>
<dbReference type="Proteomes" id="UP000015001">
    <property type="component" value="Unassembled WGS sequence"/>
</dbReference>
<reference evidence="7 8" key="1">
    <citation type="submission" date="2013-02" db="EMBL/GenBank/DDBJ databases">
        <title>Draft Genome Sequence of Streptomyces afghaniensis, Which Produces Compounds of the Julimycin B-Complex.</title>
        <authorList>
            <person name="Gruening B.A."/>
            <person name="Praeg A."/>
            <person name="Erxleben A."/>
            <person name="Guenther S."/>
            <person name="Fiedler H.-P."/>
            <person name="Goodfellow M."/>
            <person name="Mueller M."/>
        </authorList>
    </citation>
    <scope>NUCLEOTIDE SEQUENCE [LARGE SCALE GENOMIC DNA]</scope>
    <source>
        <strain evidence="7 8">772</strain>
    </source>
</reference>
<accession>S4MM47</accession>
<evidence type="ECO:0000256" key="4">
    <source>
        <dbReference type="ARBA" id="ARBA00023136"/>
    </source>
</evidence>
<comment type="subcellular location">
    <subcellularLocation>
        <location evidence="1">Endomembrane system</location>
        <topology evidence="1">Multi-pass membrane protein</topology>
    </subcellularLocation>
</comment>
<dbReference type="InterPro" id="IPR011020">
    <property type="entry name" value="HTTM-like"/>
</dbReference>
<gene>
    <name evidence="7" type="ORF">STAFG_8401</name>
</gene>
<dbReference type="SMART" id="SM00752">
    <property type="entry name" value="HTTM"/>
    <property type="match status" value="1"/>
</dbReference>
<feature type="transmembrane region" description="Helical" evidence="5">
    <location>
        <begin position="215"/>
        <end position="242"/>
    </location>
</feature>
<evidence type="ECO:0000256" key="3">
    <source>
        <dbReference type="ARBA" id="ARBA00022989"/>
    </source>
</evidence>
<protein>
    <recommendedName>
        <fullName evidence="6">HTTM-like domain-containing protein</fullName>
    </recommendedName>
</protein>
<evidence type="ECO:0000313" key="7">
    <source>
        <dbReference type="EMBL" id="EPJ34537.1"/>
    </source>
</evidence>
<feature type="transmembrane region" description="Helical" evidence="5">
    <location>
        <begin position="53"/>
        <end position="73"/>
    </location>
</feature>
<evidence type="ECO:0000256" key="5">
    <source>
        <dbReference type="SAM" id="Phobius"/>
    </source>
</evidence>
<dbReference type="InterPro" id="IPR052964">
    <property type="entry name" value="Sporulation_signal_mat"/>
</dbReference>
<dbReference type="EMBL" id="AOPY01001693">
    <property type="protein sequence ID" value="EPJ34537.1"/>
    <property type="molecule type" value="Genomic_DNA"/>
</dbReference>